<dbReference type="EMBL" id="ASPP01050804">
    <property type="protein sequence ID" value="ETN97098.1"/>
    <property type="molecule type" value="Genomic_DNA"/>
</dbReference>
<organism evidence="2 3">
    <name type="scientific">Reticulomyxa filosa</name>
    <dbReference type="NCBI Taxonomy" id="46433"/>
    <lineage>
        <taxon>Eukaryota</taxon>
        <taxon>Sar</taxon>
        <taxon>Rhizaria</taxon>
        <taxon>Retaria</taxon>
        <taxon>Foraminifera</taxon>
        <taxon>Monothalamids</taxon>
        <taxon>Reticulomyxidae</taxon>
        <taxon>Reticulomyxa</taxon>
    </lineage>
</organism>
<dbReference type="Gene3D" id="1.10.238.150">
    <property type="entry name" value="Formin, FH3 diaphanous domain"/>
    <property type="match status" value="1"/>
</dbReference>
<dbReference type="Proteomes" id="UP000023152">
    <property type="component" value="Unassembled WGS sequence"/>
</dbReference>
<feature type="compositionally biased region" description="Acidic residues" evidence="1">
    <location>
        <begin position="16"/>
        <end position="25"/>
    </location>
</feature>
<protein>
    <submittedName>
        <fullName evidence="2">Uncharacterized protein</fullName>
    </submittedName>
</protein>
<evidence type="ECO:0000313" key="3">
    <source>
        <dbReference type="Proteomes" id="UP000023152"/>
    </source>
</evidence>
<reference evidence="2 3" key="1">
    <citation type="journal article" date="2013" name="Curr. Biol.">
        <title>The Genome of the Foraminiferan Reticulomyxa filosa.</title>
        <authorList>
            <person name="Glockner G."/>
            <person name="Hulsmann N."/>
            <person name="Schleicher M."/>
            <person name="Noegel A.A."/>
            <person name="Eichinger L."/>
            <person name="Gallinger C."/>
            <person name="Pawlowski J."/>
            <person name="Sierra R."/>
            <person name="Euteneuer U."/>
            <person name="Pillet L."/>
            <person name="Moustafa A."/>
            <person name="Platzer M."/>
            <person name="Groth M."/>
            <person name="Szafranski K."/>
            <person name="Schliwa M."/>
        </authorList>
    </citation>
    <scope>NUCLEOTIDE SEQUENCE [LARGE SCALE GENOMIC DNA]</scope>
</reference>
<evidence type="ECO:0000256" key="1">
    <source>
        <dbReference type="SAM" id="MobiDB-lite"/>
    </source>
</evidence>
<dbReference type="AlphaFoldDB" id="X6L770"/>
<gene>
    <name evidence="2" type="ORF">RFI_40433</name>
</gene>
<keyword evidence="3" id="KW-1185">Reference proteome</keyword>
<evidence type="ECO:0000313" key="2">
    <source>
        <dbReference type="EMBL" id="ETN97098.1"/>
    </source>
</evidence>
<sequence>EMMKKLNDLVAKLTEDGDISDEENANADKETKSNGTEDKKTDGVVDEELISTAVTLMDARQAKKVIRKIIDNDDIIDSQYVLLAYQLQLYYEMKDEDDQQVIWNNTNLSDPEQTYHLLFKKALREKHLPDLTHILAGLLLIPKSKTYLWTVFEKIILLSTTDTRV</sequence>
<comment type="caution">
    <text evidence="2">The sequence shown here is derived from an EMBL/GenBank/DDBJ whole genome shotgun (WGS) entry which is preliminary data.</text>
</comment>
<feature type="compositionally biased region" description="Basic and acidic residues" evidence="1">
    <location>
        <begin position="26"/>
        <end position="40"/>
    </location>
</feature>
<feature type="non-terminal residue" evidence="2">
    <location>
        <position position="1"/>
    </location>
</feature>
<proteinExistence type="predicted"/>
<name>X6L770_RETFI</name>
<feature type="region of interest" description="Disordered" evidence="1">
    <location>
        <begin position="15"/>
        <end position="40"/>
    </location>
</feature>
<accession>X6L770</accession>